<feature type="coiled-coil region" evidence="1">
    <location>
        <begin position="1240"/>
        <end position="1267"/>
    </location>
</feature>
<protein>
    <submittedName>
        <fullName evidence="3">Uncharacterized protein</fullName>
    </submittedName>
</protein>
<feature type="compositionally biased region" description="Polar residues" evidence="2">
    <location>
        <begin position="109"/>
        <end position="128"/>
    </location>
</feature>
<feature type="region of interest" description="Disordered" evidence="2">
    <location>
        <begin position="250"/>
        <end position="365"/>
    </location>
</feature>
<feature type="region of interest" description="Disordered" evidence="2">
    <location>
        <begin position="143"/>
        <end position="207"/>
    </location>
</feature>
<organism evidence="3 4">
    <name type="scientific">Naganishia liquefaciens</name>
    <dbReference type="NCBI Taxonomy" id="104408"/>
    <lineage>
        <taxon>Eukaryota</taxon>
        <taxon>Fungi</taxon>
        <taxon>Dikarya</taxon>
        <taxon>Basidiomycota</taxon>
        <taxon>Agaricomycotina</taxon>
        <taxon>Tremellomycetes</taxon>
        <taxon>Filobasidiales</taxon>
        <taxon>Filobasidiaceae</taxon>
        <taxon>Naganishia</taxon>
    </lineage>
</organism>
<dbReference type="Proteomes" id="UP000620104">
    <property type="component" value="Unassembled WGS sequence"/>
</dbReference>
<keyword evidence="1" id="KW-0175">Coiled coil</keyword>
<dbReference type="EMBL" id="BLZA01000030">
    <property type="protein sequence ID" value="GHJ88721.1"/>
    <property type="molecule type" value="Genomic_DNA"/>
</dbReference>
<feature type="compositionally biased region" description="Polar residues" evidence="2">
    <location>
        <begin position="1412"/>
        <end position="1424"/>
    </location>
</feature>
<feature type="compositionally biased region" description="Low complexity" evidence="2">
    <location>
        <begin position="424"/>
        <end position="438"/>
    </location>
</feature>
<feature type="region of interest" description="Disordered" evidence="2">
    <location>
        <begin position="1470"/>
        <end position="1489"/>
    </location>
</feature>
<accession>A0A8H3YIM0</accession>
<proteinExistence type="predicted"/>
<feature type="coiled-coil region" evidence="1">
    <location>
        <begin position="958"/>
        <end position="1102"/>
    </location>
</feature>
<keyword evidence="4" id="KW-1185">Reference proteome</keyword>
<feature type="region of interest" description="Disordered" evidence="2">
    <location>
        <begin position="585"/>
        <end position="604"/>
    </location>
</feature>
<feature type="region of interest" description="Disordered" evidence="2">
    <location>
        <begin position="1388"/>
        <end position="1461"/>
    </location>
</feature>
<feature type="compositionally biased region" description="Polar residues" evidence="2">
    <location>
        <begin position="299"/>
        <end position="310"/>
    </location>
</feature>
<feature type="coiled-coil region" evidence="1">
    <location>
        <begin position="679"/>
        <end position="716"/>
    </location>
</feature>
<feature type="region of interest" description="Disordered" evidence="2">
    <location>
        <begin position="92"/>
        <end position="128"/>
    </location>
</feature>
<evidence type="ECO:0000256" key="2">
    <source>
        <dbReference type="SAM" id="MobiDB-lite"/>
    </source>
</evidence>
<evidence type="ECO:0000313" key="4">
    <source>
        <dbReference type="Proteomes" id="UP000620104"/>
    </source>
</evidence>
<feature type="coiled-coil region" evidence="1">
    <location>
        <begin position="1138"/>
        <end position="1211"/>
    </location>
</feature>
<feature type="compositionally biased region" description="Polar residues" evidence="2">
    <location>
        <begin position="1450"/>
        <end position="1461"/>
    </location>
</feature>
<comment type="caution">
    <text evidence="3">The sequence shown here is derived from an EMBL/GenBank/DDBJ whole genome shotgun (WGS) entry which is preliminary data.</text>
</comment>
<feature type="compositionally biased region" description="Polar residues" evidence="2">
    <location>
        <begin position="643"/>
        <end position="667"/>
    </location>
</feature>
<feature type="compositionally biased region" description="Basic and acidic residues" evidence="2">
    <location>
        <begin position="261"/>
        <end position="272"/>
    </location>
</feature>
<feature type="compositionally biased region" description="Polar residues" evidence="2">
    <location>
        <begin position="273"/>
        <end position="284"/>
    </location>
</feature>
<evidence type="ECO:0000256" key="1">
    <source>
        <dbReference type="SAM" id="Coils"/>
    </source>
</evidence>
<feature type="compositionally biased region" description="Basic and acidic residues" evidence="2">
    <location>
        <begin position="182"/>
        <end position="192"/>
    </location>
</feature>
<name>A0A8H3YIM0_9TREE</name>
<feature type="compositionally biased region" description="Basic and acidic residues" evidence="2">
    <location>
        <begin position="92"/>
        <end position="108"/>
    </location>
</feature>
<feature type="region of interest" description="Disordered" evidence="2">
    <location>
        <begin position="632"/>
        <end position="667"/>
    </location>
</feature>
<dbReference type="OrthoDB" id="2595018at2759"/>
<sequence length="1511" mass="166345">MEEFLSAGFSFQKAQDYQPIVSKPLTLPLAHWQSAPHQPPVSVQGLPFGNQSRHFFPGSVSQIATSPKITHTPESAQPLTADNAGRMGETIRETAPEKPMDVDSEGSRSEQMTRTSNESQGKSTEQCNSRHLAGNVFARLARNQAQTSSRISEQEKVDSMDQQGSHADIQVDIEADSTSRQNDARIDSEKEATSSQSLALPPQSFVQDTCDSNTVAASAMEVDEDENAGASTLSCRICETEVQDTADMADVNAGTGSSAPRQEEQEISHKQDTSNGSVTDTLAQSAAEDAMRDEPRSGDVNTQGENFGSNRSDKTSVPPALQSVPLDRTQPVQQPQHDNPEPKRSKVSAVAASSLHVPLAHPQPVRRSAGLQLTGHLNESHDQTDVAKSAPQQVSTRPSRPVAADPQVAKPAVDAHAQKRIVHRSTSSSRVGRVLSSRPASREQLSMEVNNAAPSIEIAPPTDDRRIALNNGNVADVTSTEGRNCKTAHLQGDSSRMGLEGANDISYASSVQKRSHDAQVEAFQATETEKNLSTAGADKTCSKSRKGKGANLTGNARFLQMLKQSSGRDRMTPEQLAAAKAAALPPVNSRSLSDVINRPSVDTTPQQKEAILTSLLAQTSSPLTARAMKAHHRAASVQERRTQQGPLKTSTQQVQAPQRQASTRGSQDEQIAMDLILRAKNREAQIIKLRQEIEMLEQQNANLERLNADLVKQKAAALTDNEAILLQKKEAITKARKLITASQTVAATCQQELADLRKSCAKTVRELSLTRTDLDAGLEGLRGALEPVRQSVDALNENAENRNESDHPIVIAQLRMQYETLGQTTVRLQADLEEAQTAKFAQEAHMEKIKNQVEQLEKDNRELVDEKYALQTSLQVEVLRGNSLKGERDRLTGLEAQFEKERRMLQSQVGKLEVEKLSLLQKHHALEVSCAKANTLSDLLSVQLKEQKADNLKLDTMYRAEQEKRERAKSELEEKNLRLLGEVETLGVGKEDALRHCQKLQEQLDRQEQAMATARAEYEAKIQHCTQTAQMAGLESTKGLHEAQEELAETLNALKAKESDLQRVELELGARAVEKQQLNTTLAKLRKQYEQSMKDRDEALKTSMKLLEDQSELKNATLKLERDRAELHSRLSASQDAHAVVEQDLNVLKQKHDELTLNLVDLQERYHALEETTTELGKRLQDGKKAHRDDIAAERRRFEALKAEQDNLMERYQTGKLSDLEQAVLLVESKRHDRHVSEINASFEEKIKKLEIELAEAQMSSSQLKQTVKRLVMEKSQKEGGRSLIGSDFDDTSSSPHEHLRSALAKESQNAGPQSHIPATLPQTPTSPLTALNTRKQSTVEADGQGLRSFLSGQVSTLKRVTFQEMAADSDEMDNDVPDTLGKIVEDDDEDREEDIEESESLMIAAPVKPSQAASSIRDFTQTVPKGPVTQDPNARQDVSVPTGKAVNGKPTNATLGTTRITRSSLNQMTYSTVSKKRASSVLAGNDMESFTSTQEDAIYGKRSALKKQRK</sequence>
<feature type="compositionally biased region" description="Polar residues" evidence="2">
    <location>
        <begin position="193"/>
        <end position="207"/>
    </location>
</feature>
<evidence type="ECO:0000313" key="3">
    <source>
        <dbReference type="EMBL" id="GHJ88721.1"/>
    </source>
</evidence>
<feature type="compositionally biased region" description="Polar residues" evidence="2">
    <location>
        <begin position="588"/>
        <end position="604"/>
    </location>
</feature>
<feature type="compositionally biased region" description="Acidic residues" evidence="2">
    <location>
        <begin position="1388"/>
        <end position="1400"/>
    </location>
</feature>
<feature type="coiled-coil region" evidence="1">
    <location>
        <begin position="832"/>
        <end position="915"/>
    </location>
</feature>
<feature type="region of interest" description="Disordered" evidence="2">
    <location>
        <begin position="1275"/>
        <end position="1329"/>
    </location>
</feature>
<feature type="region of interest" description="Disordered" evidence="2">
    <location>
        <begin position="378"/>
        <end position="407"/>
    </location>
</feature>
<gene>
    <name evidence="3" type="ORF">NliqN6_5123</name>
</gene>
<reference evidence="3" key="1">
    <citation type="submission" date="2020-07" db="EMBL/GenBank/DDBJ databases">
        <title>Draft Genome Sequence of a Deep-Sea Yeast, Naganishia (Cryptococcus) liquefaciens strain N6.</title>
        <authorList>
            <person name="Han Y.W."/>
            <person name="Kajitani R."/>
            <person name="Morimoto H."/>
            <person name="Parhat M."/>
            <person name="Tsubouchi H."/>
            <person name="Bakenova O."/>
            <person name="Ogata M."/>
            <person name="Argunhan B."/>
            <person name="Aoki R."/>
            <person name="Kajiwara S."/>
            <person name="Itoh T."/>
            <person name="Iwasaki H."/>
        </authorList>
    </citation>
    <scope>NUCLEOTIDE SEQUENCE</scope>
    <source>
        <strain evidence="3">N6</strain>
    </source>
</reference>
<feature type="region of interest" description="Disordered" evidence="2">
    <location>
        <begin position="422"/>
        <end position="443"/>
    </location>
</feature>